<name>A7SX45_NEMVE</name>
<dbReference type="Proteomes" id="UP000001593">
    <property type="component" value="Unassembled WGS sequence"/>
</dbReference>
<dbReference type="InParanoid" id="A7SX45"/>
<dbReference type="eggNOG" id="ENOG502RYW1">
    <property type="taxonomic scope" value="Eukaryota"/>
</dbReference>
<organism evidence="1 2">
    <name type="scientific">Nematostella vectensis</name>
    <name type="common">Starlet sea anemone</name>
    <dbReference type="NCBI Taxonomy" id="45351"/>
    <lineage>
        <taxon>Eukaryota</taxon>
        <taxon>Metazoa</taxon>
        <taxon>Cnidaria</taxon>
        <taxon>Anthozoa</taxon>
        <taxon>Hexacorallia</taxon>
        <taxon>Actiniaria</taxon>
        <taxon>Edwardsiidae</taxon>
        <taxon>Nematostella</taxon>
    </lineage>
</organism>
<dbReference type="HOGENOM" id="CLU_390435_0_0_1"/>
<dbReference type="PhylomeDB" id="A7SX45"/>
<accession>A7SX45</accession>
<dbReference type="EMBL" id="DS469878">
    <property type="protein sequence ID" value="EDO31725.1"/>
    <property type="molecule type" value="Genomic_DNA"/>
</dbReference>
<reference evidence="1 2" key="1">
    <citation type="journal article" date="2007" name="Science">
        <title>Sea anemone genome reveals ancestral eumetazoan gene repertoire and genomic organization.</title>
        <authorList>
            <person name="Putnam N.H."/>
            <person name="Srivastava M."/>
            <person name="Hellsten U."/>
            <person name="Dirks B."/>
            <person name="Chapman J."/>
            <person name="Salamov A."/>
            <person name="Terry A."/>
            <person name="Shapiro H."/>
            <person name="Lindquist E."/>
            <person name="Kapitonov V.V."/>
            <person name="Jurka J."/>
            <person name="Genikhovich G."/>
            <person name="Grigoriev I.V."/>
            <person name="Lucas S.M."/>
            <person name="Steele R.E."/>
            <person name="Finnerty J.R."/>
            <person name="Technau U."/>
            <person name="Martindale M.Q."/>
            <person name="Rokhsar D.S."/>
        </authorList>
    </citation>
    <scope>NUCLEOTIDE SEQUENCE [LARGE SCALE GENOMIC DNA]</scope>
    <source>
        <strain evidence="2">CH2 X CH6</strain>
    </source>
</reference>
<keyword evidence="2" id="KW-1185">Reference proteome</keyword>
<dbReference type="AlphaFoldDB" id="A7SX45"/>
<dbReference type="PANTHER" id="PTHR46704:SF1">
    <property type="entry name" value="TELOMERE LENGTH REGULATION PROTEIN TEL2 HOMOLOG"/>
    <property type="match status" value="1"/>
</dbReference>
<evidence type="ECO:0000313" key="2">
    <source>
        <dbReference type="Proteomes" id="UP000001593"/>
    </source>
</evidence>
<sequence>MIDLNPSDMSCIYSTLKFVCDHAKRYGFAPVLTFDQPLYWKALTIIENEPEDSSGLEDVLELIYAKNAVTHMLTGKAISRAIRGHLLVNSALNAMLASKTYDITLPTKSNEVEDPASDPQQDAASPLDTVVEKMRELEAKHPSVYESFQEGFHVARRSNRHWAGLSTDLMIEQVLMRSVKTSGGLTRGKGLTETQRLVWLMSMPACAEVNDAMQSLTGVRYRTSEQHKDSTEARKARGYEDTLVVLDFLTERNPFSQDTALRCITTGVTAEEQLILLSMKGKNTTEYTFRKKEEAVTLASKISVKVGDSTIQIDPQLLFQRLSFVATGGNYGDPKAFFEYEMCSFPPLLFDSSLLLRKAKKPVLADAIWVRYVDQRYKQATVVFYGYESGPSTKDSTHQRRSSVCGPSVEFDGKMADIFHQADAAKNDIAAAGETDLLCLYKGLKDETLDSLRYARFCQKISTGNTQVQPESLPPTSAAAIYHSLRVYHQVQQWRGIALPPEDWGWKEVDGKLQPQRTDQSAAHPSLLELIRCNSLCSCLNGIVEAVYHSLRVYQQVQQWRGLALPPEDCGLKEMDGKLPSQRTLVENGIMQNVDKAVTIPPRLT</sequence>
<evidence type="ECO:0000313" key="1">
    <source>
        <dbReference type="EMBL" id="EDO31725.1"/>
    </source>
</evidence>
<proteinExistence type="predicted"/>
<gene>
    <name evidence="1" type="ORF">NEMVEDRAFT_v1g218856</name>
</gene>
<protein>
    <submittedName>
        <fullName evidence="1">Uncharacterized protein</fullName>
    </submittedName>
</protein>
<dbReference type="PANTHER" id="PTHR46704">
    <property type="entry name" value="CXC DOMAIN-CONTAINING PROTEIN-RELATED"/>
    <property type="match status" value="1"/>
</dbReference>